<accession>A0A6A6YHR6</accession>
<dbReference type="RefSeq" id="XP_033575336.1">
    <property type="nucleotide sequence ID" value="XM_033726811.1"/>
</dbReference>
<sequence>MRLQPPSLVHPTAWISCSHPPRPRSRVVIVENQGIAIIPPQQLHNLIDFPAKSFDFSILELRQPNKDGQGCH</sequence>
<dbReference type="EMBL" id="MU003703">
    <property type="protein sequence ID" value="KAF2808372.1"/>
    <property type="molecule type" value="Genomic_DNA"/>
</dbReference>
<evidence type="ECO:0000313" key="2">
    <source>
        <dbReference type="Proteomes" id="UP000504636"/>
    </source>
</evidence>
<reference evidence="3" key="3">
    <citation type="submission" date="2025-04" db="UniProtKB">
        <authorList>
            <consortium name="RefSeq"/>
        </authorList>
    </citation>
    <scope>IDENTIFICATION</scope>
    <source>
        <strain evidence="3">CBS 304.34</strain>
    </source>
</reference>
<dbReference type="PROSITE" id="PS51257">
    <property type="entry name" value="PROKAR_LIPOPROTEIN"/>
    <property type="match status" value="1"/>
</dbReference>
<reference evidence="1 3" key="1">
    <citation type="journal article" date="2020" name="Stud. Mycol.">
        <title>101 Dothideomycetes genomes: a test case for predicting lifestyles and emergence of pathogens.</title>
        <authorList>
            <person name="Haridas S."/>
            <person name="Albert R."/>
            <person name="Binder M."/>
            <person name="Bloem J."/>
            <person name="Labutti K."/>
            <person name="Salamov A."/>
            <person name="Andreopoulos B."/>
            <person name="Baker S."/>
            <person name="Barry K."/>
            <person name="Bills G."/>
            <person name="Bluhm B."/>
            <person name="Cannon C."/>
            <person name="Castanera R."/>
            <person name="Culley D."/>
            <person name="Daum C."/>
            <person name="Ezra D."/>
            <person name="Gonzalez J."/>
            <person name="Henrissat B."/>
            <person name="Kuo A."/>
            <person name="Liang C."/>
            <person name="Lipzen A."/>
            <person name="Lutzoni F."/>
            <person name="Magnuson J."/>
            <person name="Mondo S."/>
            <person name="Nolan M."/>
            <person name="Ohm R."/>
            <person name="Pangilinan J."/>
            <person name="Park H.-J."/>
            <person name="Ramirez L."/>
            <person name="Alfaro M."/>
            <person name="Sun H."/>
            <person name="Tritt A."/>
            <person name="Yoshinaga Y."/>
            <person name="Zwiers L.-H."/>
            <person name="Turgeon B."/>
            <person name="Goodwin S."/>
            <person name="Spatafora J."/>
            <person name="Crous P."/>
            <person name="Grigoriev I."/>
        </authorList>
    </citation>
    <scope>NUCLEOTIDE SEQUENCE</scope>
    <source>
        <strain evidence="1 3">CBS 304.34</strain>
    </source>
</reference>
<dbReference type="Proteomes" id="UP000504636">
    <property type="component" value="Unplaced"/>
</dbReference>
<dbReference type="AlphaFoldDB" id="A0A6A6YHR6"/>
<name>A0A6A6YHR6_9PEZI</name>
<gene>
    <name evidence="1 3" type="ORF">BDZ99DRAFT_54409</name>
</gene>
<keyword evidence="2" id="KW-1185">Reference proteome</keyword>
<evidence type="ECO:0000313" key="1">
    <source>
        <dbReference type="EMBL" id="KAF2808372.1"/>
    </source>
</evidence>
<evidence type="ECO:0000313" key="3">
    <source>
        <dbReference type="RefSeq" id="XP_033575336.1"/>
    </source>
</evidence>
<proteinExistence type="predicted"/>
<reference evidence="3" key="2">
    <citation type="submission" date="2020-04" db="EMBL/GenBank/DDBJ databases">
        <authorList>
            <consortium name="NCBI Genome Project"/>
        </authorList>
    </citation>
    <scope>NUCLEOTIDE SEQUENCE</scope>
    <source>
        <strain evidence="3">CBS 304.34</strain>
    </source>
</reference>
<dbReference type="GeneID" id="54467704"/>
<organism evidence="1">
    <name type="scientific">Mytilinidion resinicola</name>
    <dbReference type="NCBI Taxonomy" id="574789"/>
    <lineage>
        <taxon>Eukaryota</taxon>
        <taxon>Fungi</taxon>
        <taxon>Dikarya</taxon>
        <taxon>Ascomycota</taxon>
        <taxon>Pezizomycotina</taxon>
        <taxon>Dothideomycetes</taxon>
        <taxon>Pleosporomycetidae</taxon>
        <taxon>Mytilinidiales</taxon>
        <taxon>Mytilinidiaceae</taxon>
        <taxon>Mytilinidion</taxon>
    </lineage>
</organism>
<protein>
    <submittedName>
        <fullName evidence="1 3">Uncharacterized protein</fullName>
    </submittedName>
</protein>